<dbReference type="SUPFAM" id="SSF54236">
    <property type="entry name" value="Ubiquitin-like"/>
    <property type="match status" value="1"/>
</dbReference>
<reference evidence="3" key="1">
    <citation type="submission" date="2022-11" db="UniProtKB">
        <authorList>
            <consortium name="WormBaseParasite"/>
        </authorList>
    </citation>
    <scope>IDENTIFICATION</scope>
</reference>
<dbReference type="Pfam" id="PF00240">
    <property type="entry name" value="ubiquitin"/>
    <property type="match status" value="1"/>
</dbReference>
<dbReference type="PROSITE" id="PS50053">
    <property type="entry name" value="UBIQUITIN_2"/>
    <property type="match status" value="1"/>
</dbReference>
<dbReference type="PRINTS" id="PR00348">
    <property type="entry name" value="UBIQUITIN"/>
</dbReference>
<dbReference type="PANTHER" id="PTHR10666">
    <property type="entry name" value="UBIQUITIN"/>
    <property type="match status" value="1"/>
</dbReference>
<dbReference type="InterPro" id="IPR000626">
    <property type="entry name" value="Ubiquitin-like_dom"/>
</dbReference>
<dbReference type="SMART" id="SM00213">
    <property type="entry name" value="UBQ"/>
    <property type="match status" value="1"/>
</dbReference>
<keyword evidence="2" id="KW-1185">Reference proteome</keyword>
<evidence type="ECO:0000313" key="2">
    <source>
        <dbReference type="Proteomes" id="UP000887561"/>
    </source>
</evidence>
<dbReference type="InterPro" id="IPR019956">
    <property type="entry name" value="Ubiquitin_dom"/>
</dbReference>
<proteinExistence type="predicted"/>
<sequence>LNVIDMYINRKLVFENIKSSDTISLIKCMLEMKTGIPVDKQRLIYKGPFLEDYRTIAHYDIEDGATIHLYERMVGC</sequence>
<dbReference type="Gene3D" id="3.10.20.90">
    <property type="entry name" value="Phosphatidylinositol 3-kinase Catalytic Subunit, Chain A, domain 1"/>
    <property type="match status" value="1"/>
</dbReference>
<name>A0A915LBW0_MELJA</name>
<protein>
    <submittedName>
        <fullName evidence="3">Ubiquitin-like domain-containing protein</fullName>
    </submittedName>
</protein>
<dbReference type="AlphaFoldDB" id="A0A915LBW0"/>
<dbReference type="WBParaSite" id="scaffold10247_cov145.g14626">
    <property type="protein sequence ID" value="scaffold10247_cov145.g14626"/>
    <property type="gene ID" value="scaffold10247_cov145.g14626"/>
</dbReference>
<accession>A0A915LBW0</accession>
<organism evidence="2 3">
    <name type="scientific">Meloidogyne javanica</name>
    <name type="common">Root-knot nematode worm</name>
    <dbReference type="NCBI Taxonomy" id="6303"/>
    <lineage>
        <taxon>Eukaryota</taxon>
        <taxon>Metazoa</taxon>
        <taxon>Ecdysozoa</taxon>
        <taxon>Nematoda</taxon>
        <taxon>Chromadorea</taxon>
        <taxon>Rhabditida</taxon>
        <taxon>Tylenchina</taxon>
        <taxon>Tylenchomorpha</taxon>
        <taxon>Tylenchoidea</taxon>
        <taxon>Meloidogynidae</taxon>
        <taxon>Meloidogyninae</taxon>
        <taxon>Meloidogyne</taxon>
        <taxon>Meloidogyne incognita group</taxon>
    </lineage>
</organism>
<dbReference type="Proteomes" id="UP000887561">
    <property type="component" value="Unplaced"/>
</dbReference>
<feature type="domain" description="Ubiquitin-like" evidence="1">
    <location>
        <begin position="1"/>
        <end position="76"/>
    </location>
</feature>
<dbReference type="InterPro" id="IPR050158">
    <property type="entry name" value="Ubiquitin_ubiquitin-like"/>
</dbReference>
<evidence type="ECO:0000313" key="3">
    <source>
        <dbReference type="WBParaSite" id="scaffold10247_cov145.g14626"/>
    </source>
</evidence>
<evidence type="ECO:0000259" key="1">
    <source>
        <dbReference type="PROSITE" id="PS50053"/>
    </source>
</evidence>
<dbReference type="InterPro" id="IPR029071">
    <property type="entry name" value="Ubiquitin-like_domsf"/>
</dbReference>